<feature type="compositionally biased region" description="Gly residues" evidence="7">
    <location>
        <begin position="551"/>
        <end position="560"/>
    </location>
</feature>
<keyword evidence="6" id="KW-0539">Nucleus</keyword>
<proteinExistence type="predicted"/>
<dbReference type="RefSeq" id="XP_016633777.1">
    <property type="nucleotide sequence ID" value="XM_016774797.1"/>
</dbReference>
<evidence type="ECO:0008006" key="10">
    <source>
        <dbReference type="Google" id="ProtNLM"/>
    </source>
</evidence>
<accession>A0A0D2K8X2</accession>
<dbReference type="PANTHER" id="PTHR36206:SF12">
    <property type="entry name" value="ASPERCRYPTIN BIOSYNTHESIS CLUSTER-SPECIFIC TRANSCRIPTION REGULATOR ATNN-RELATED"/>
    <property type="match status" value="1"/>
</dbReference>
<evidence type="ECO:0000256" key="4">
    <source>
        <dbReference type="ARBA" id="ARBA00023125"/>
    </source>
</evidence>
<keyword evidence="2" id="KW-0862">Zinc</keyword>
<dbReference type="OrthoDB" id="4491390at2759"/>
<feature type="region of interest" description="Disordered" evidence="7">
    <location>
        <begin position="1"/>
        <end position="60"/>
    </location>
</feature>
<organism evidence="8 9">
    <name type="scientific">Fonsecaea multimorphosa CBS 102226</name>
    <dbReference type="NCBI Taxonomy" id="1442371"/>
    <lineage>
        <taxon>Eukaryota</taxon>
        <taxon>Fungi</taxon>
        <taxon>Dikarya</taxon>
        <taxon>Ascomycota</taxon>
        <taxon>Pezizomycotina</taxon>
        <taxon>Eurotiomycetes</taxon>
        <taxon>Chaetothyriomycetidae</taxon>
        <taxon>Chaetothyriales</taxon>
        <taxon>Herpotrichiellaceae</taxon>
        <taxon>Fonsecaea</taxon>
    </lineage>
</organism>
<feature type="region of interest" description="Disordered" evidence="7">
    <location>
        <begin position="96"/>
        <end position="134"/>
    </location>
</feature>
<dbReference type="GeneID" id="27710035"/>
<evidence type="ECO:0000256" key="7">
    <source>
        <dbReference type="SAM" id="MobiDB-lite"/>
    </source>
</evidence>
<feature type="region of interest" description="Disordered" evidence="7">
    <location>
        <begin position="533"/>
        <end position="560"/>
    </location>
</feature>
<keyword evidence="1" id="KW-0479">Metal-binding</keyword>
<dbReference type="GO" id="GO:0046872">
    <property type="term" value="F:metal ion binding"/>
    <property type="evidence" value="ECO:0007669"/>
    <property type="project" value="UniProtKB-KW"/>
</dbReference>
<sequence length="560" mass="62320">MTEAATSRPPKSRALVKGNVAPEQRRGKAKTRPSLPTVVKSDRNKVEDDSSSLASTDKPRIKQLHHKVRSGCTTCKCIRSGRVCLGYNPPRPWIFEGAKPKKRNEPRCSNEQSKPLTIGSDGGESLGSQQTRDFSSWHDPHLATTVNLWFGDTDEERRSLEFWLRGTGPTLGNFGPDNDFWCSFIPRWAWQSPVVRHLMVAAALVDEQLGLYRKATTSRVTPRVIWHYHAAITRMANAKAPDKLCLTVACLVAWICETMQRNYAAAGVHIKAASRLWGELRASSARFDRSTLDTVVTIGRAVRVCESYFEAVLAEDRPSSDPLIDGTGPGADVACDVPVVHSLTQARGLLLDSIAAFSAKEWTESDARRQRLFVRNWHQAIRRYCSHSPESRLYKVTVQMLFNVGMAFLPESEAGSFSYYANPIALKHILEVFERILAERRKEKPSAGDEVEETVAAALEVMNNNLYHDNLYQRAERLRGTWTDPRSSPDMVKSDLNAQSDHIAQVLSLLPKQRRRELGAGRISTVQMASRCGASIDSSRGEERPGSTEGRLGGLPIGLA</sequence>
<keyword evidence="9" id="KW-1185">Reference proteome</keyword>
<evidence type="ECO:0000256" key="6">
    <source>
        <dbReference type="ARBA" id="ARBA00023242"/>
    </source>
</evidence>
<dbReference type="VEuPathDB" id="FungiDB:Z520_04289"/>
<protein>
    <recommendedName>
        <fullName evidence="10">Zn(2)-C6 fungal-type domain-containing protein</fullName>
    </recommendedName>
</protein>
<evidence type="ECO:0000256" key="3">
    <source>
        <dbReference type="ARBA" id="ARBA00023015"/>
    </source>
</evidence>
<dbReference type="InterPro" id="IPR052360">
    <property type="entry name" value="Transcr_Regulatory_Proteins"/>
</dbReference>
<keyword evidence="3" id="KW-0805">Transcription regulation</keyword>
<evidence type="ECO:0000256" key="1">
    <source>
        <dbReference type="ARBA" id="ARBA00022723"/>
    </source>
</evidence>
<dbReference type="GO" id="GO:0003677">
    <property type="term" value="F:DNA binding"/>
    <property type="evidence" value="ECO:0007669"/>
    <property type="project" value="UniProtKB-KW"/>
</dbReference>
<evidence type="ECO:0000256" key="2">
    <source>
        <dbReference type="ARBA" id="ARBA00022833"/>
    </source>
</evidence>
<gene>
    <name evidence="8" type="ORF">Z520_04289</name>
</gene>
<evidence type="ECO:0000313" key="9">
    <source>
        <dbReference type="Proteomes" id="UP000053411"/>
    </source>
</evidence>
<dbReference type="Proteomes" id="UP000053411">
    <property type="component" value="Unassembled WGS sequence"/>
</dbReference>
<evidence type="ECO:0000256" key="5">
    <source>
        <dbReference type="ARBA" id="ARBA00023163"/>
    </source>
</evidence>
<reference evidence="8 9" key="1">
    <citation type="submission" date="2015-01" db="EMBL/GenBank/DDBJ databases">
        <title>The Genome Sequence of Fonsecaea multimorphosa CBS 102226.</title>
        <authorList>
            <consortium name="The Broad Institute Genomics Platform"/>
            <person name="Cuomo C."/>
            <person name="de Hoog S."/>
            <person name="Gorbushina A."/>
            <person name="Stielow B."/>
            <person name="Teixiera M."/>
            <person name="Abouelleil A."/>
            <person name="Chapman S.B."/>
            <person name="Priest M."/>
            <person name="Young S.K."/>
            <person name="Wortman J."/>
            <person name="Nusbaum C."/>
            <person name="Birren B."/>
        </authorList>
    </citation>
    <scope>NUCLEOTIDE SEQUENCE [LARGE SCALE GENOMIC DNA]</scope>
    <source>
        <strain evidence="8 9">CBS 102226</strain>
    </source>
</reference>
<keyword evidence="4" id="KW-0238">DNA-binding</keyword>
<evidence type="ECO:0000313" key="8">
    <source>
        <dbReference type="EMBL" id="KIX99654.1"/>
    </source>
</evidence>
<dbReference type="AlphaFoldDB" id="A0A0D2K8X2"/>
<dbReference type="PANTHER" id="PTHR36206">
    <property type="entry name" value="ASPERCRYPTIN BIOSYNTHESIS CLUSTER-SPECIFIC TRANSCRIPTION REGULATOR ATNN-RELATED"/>
    <property type="match status" value="1"/>
</dbReference>
<name>A0A0D2K8X2_9EURO</name>
<dbReference type="EMBL" id="KN848068">
    <property type="protein sequence ID" value="KIX99654.1"/>
    <property type="molecule type" value="Genomic_DNA"/>
</dbReference>
<keyword evidence="5" id="KW-0804">Transcription</keyword>